<evidence type="ECO:0000313" key="1">
    <source>
        <dbReference type="EMBL" id="MBB5977468.1"/>
    </source>
</evidence>
<keyword evidence="2" id="KW-1185">Reference proteome</keyword>
<dbReference type="Pfam" id="PF05139">
    <property type="entry name" value="Erythro_esteras"/>
    <property type="match status" value="1"/>
</dbReference>
<dbReference type="InterPro" id="IPR052036">
    <property type="entry name" value="Hydrolase/PRTase-associated"/>
</dbReference>
<evidence type="ECO:0000313" key="2">
    <source>
        <dbReference type="Proteomes" id="UP000558997"/>
    </source>
</evidence>
<dbReference type="PANTHER" id="PTHR31299:SF0">
    <property type="entry name" value="ESTERASE, PUTATIVE (AFU_ORTHOLOGUE AFUA_1G05850)-RELATED"/>
    <property type="match status" value="1"/>
</dbReference>
<dbReference type="AlphaFoldDB" id="A0A841DPU8"/>
<dbReference type="Gene3D" id="3.30.1870.10">
    <property type="entry name" value="EreA-like, domain 2"/>
    <property type="match status" value="1"/>
</dbReference>
<dbReference type="SUPFAM" id="SSF159501">
    <property type="entry name" value="EreA/ChaN-like"/>
    <property type="match status" value="1"/>
</dbReference>
<name>A0A841DPU8_9ACTN</name>
<dbReference type="Proteomes" id="UP000558997">
    <property type="component" value="Unassembled WGS sequence"/>
</dbReference>
<dbReference type="GO" id="GO:0046677">
    <property type="term" value="P:response to antibiotic"/>
    <property type="evidence" value="ECO:0007669"/>
    <property type="project" value="InterPro"/>
</dbReference>
<dbReference type="InterPro" id="IPR007815">
    <property type="entry name" value="Emycin_Estase"/>
</dbReference>
<proteinExistence type="predicted"/>
<sequence>MTRSIDEFRNSATRVFGVGEPTHQEPEFGAVRNKLFGELAGDGFGSITLETDRVRAMAVDDYVRYGVGTLDTALSTGFSHGLGELEPNRQLVAWMHDHNQDRPEDARLAFHGFDTPTEMMSAPSPLAYLEHVRDYLGVELDLASAAGADDRWSRTEAILDPAASPGMTADAQVLRAYADDLHVQLLARAPELVAVTSRTAWTRARTNLTAAVGLLRYHRQSAEQLDQATRTSRMLGVRDALMAENLLDISTAAPTLLFAHNRHLQRNPSTWRLAEMELSWSCAGSIVSALLGPGYTFIAGSLGASGALGLAEPPAGTYESMLRPGLVRADEVTAGTTRTDLTPEQGYFPLDQATVAGADAVLHLSTP</sequence>
<dbReference type="RefSeq" id="WP_184831440.1">
    <property type="nucleotide sequence ID" value="NZ_BAAAVN010000010.1"/>
</dbReference>
<organism evidence="1 2">
    <name type="scientific">Kribbella solani</name>
    <dbReference type="NCBI Taxonomy" id="236067"/>
    <lineage>
        <taxon>Bacteria</taxon>
        <taxon>Bacillati</taxon>
        <taxon>Actinomycetota</taxon>
        <taxon>Actinomycetes</taxon>
        <taxon>Propionibacteriales</taxon>
        <taxon>Kribbellaceae</taxon>
        <taxon>Kribbella</taxon>
    </lineage>
</organism>
<dbReference type="CDD" id="cd14728">
    <property type="entry name" value="Ere-like"/>
    <property type="match status" value="1"/>
</dbReference>
<reference evidence="1 2" key="1">
    <citation type="submission" date="2020-08" db="EMBL/GenBank/DDBJ databases">
        <title>Sequencing the genomes of 1000 actinobacteria strains.</title>
        <authorList>
            <person name="Klenk H.-P."/>
        </authorList>
    </citation>
    <scope>NUCLEOTIDE SEQUENCE [LARGE SCALE GENOMIC DNA]</scope>
    <source>
        <strain evidence="1 2">DSM 17294</strain>
    </source>
</reference>
<dbReference type="EMBL" id="JACHNF010000001">
    <property type="protein sequence ID" value="MBB5977468.1"/>
    <property type="molecule type" value="Genomic_DNA"/>
</dbReference>
<comment type="caution">
    <text evidence="1">The sequence shown here is derived from an EMBL/GenBank/DDBJ whole genome shotgun (WGS) entry which is preliminary data.</text>
</comment>
<accession>A0A841DPU8</accession>
<dbReference type="PANTHER" id="PTHR31299">
    <property type="entry name" value="ESTERASE, PUTATIVE (AFU_ORTHOLOGUE AFUA_1G05850)-RELATED"/>
    <property type="match status" value="1"/>
</dbReference>
<protein>
    <submittedName>
        <fullName evidence="1">Erythromycin esterase-like protein</fullName>
    </submittedName>
</protein>
<gene>
    <name evidence="1" type="ORF">HDA44_000809</name>
</gene>